<dbReference type="Gene3D" id="3.30.160.60">
    <property type="entry name" value="Classic Zinc Finger"/>
    <property type="match status" value="1"/>
</dbReference>
<proteinExistence type="predicted"/>
<keyword evidence="1" id="KW-0479">Metal-binding</keyword>
<feature type="region of interest" description="Disordered" evidence="2">
    <location>
        <begin position="20"/>
        <end position="46"/>
    </location>
</feature>
<dbReference type="PROSITE" id="PS00028">
    <property type="entry name" value="ZINC_FINGER_C2H2_1"/>
    <property type="match status" value="3"/>
</dbReference>
<dbReference type="Proteomes" id="UP001454036">
    <property type="component" value="Unassembled WGS sequence"/>
</dbReference>
<dbReference type="Pfam" id="PF13912">
    <property type="entry name" value="zf-C2H2_6"/>
    <property type="match status" value="3"/>
</dbReference>
<feature type="domain" description="C2H2-type" evidence="3">
    <location>
        <begin position="188"/>
        <end position="215"/>
    </location>
</feature>
<dbReference type="PANTHER" id="PTHR47591">
    <property type="entry name" value="ZINC FINGER PROTEIN ZAT2-RELATED"/>
    <property type="match status" value="1"/>
</dbReference>
<dbReference type="SMART" id="SM00355">
    <property type="entry name" value="ZnF_C2H2"/>
    <property type="match status" value="3"/>
</dbReference>
<evidence type="ECO:0000313" key="5">
    <source>
        <dbReference type="Proteomes" id="UP001454036"/>
    </source>
</evidence>
<keyword evidence="5" id="KW-1185">Reference proteome</keyword>
<gene>
    <name evidence="4" type="ORF">LIER_27528</name>
</gene>
<name>A0AAV3RCC9_LITER</name>
<dbReference type="PANTHER" id="PTHR47591:SF1">
    <property type="entry name" value="ZINC FINGER PROTEIN ZAT2-RELATED"/>
    <property type="match status" value="1"/>
</dbReference>
<accession>A0AAV3RCC9</accession>
<evidence type="ECO:0000256" key="2">
    <source>
        <dbReference type="SAM" id="MobiDB-lite"/>
    </source>
</evidence>
<protein>
    <recommendedName>
        <fullName evidence="3">C2H2-type domain-containing protein</fullName>
    </recommendedName>
</protein>
<dbReference type="InterPro" id="IPR013087">
    <property type="entry name" value="Znf_C2H2_type"/>
</dbReference>
<evidence type="ECO:0000313" key="4">
    <source>
        <dbReference type="EMBL" id="GAA0174059.1"/>
    </source>
</evidence>
<evidence type="ECO:0000259" key="3">
    <source>
        <dbReference type="PROSITE" id="PS50157"/>
    </source>
</evidence>
<sequence>MRIKFNSTCSSAATSSSMNNLGINDNSFTPTKKKYRKKPDQSAPKITEPCSECGKKFWSWKALFGHMRCHPERQWRGINPPEKFTNCHQGNSSLAVASTSGSFDDFKKMTDDDHDAALSLLMLAKGFVCDSTMVGVNCSDDEAKTITTSENVGAVREGVVMSSGGGDGDGVEVVVPGGLGSGGGDSMFECSSCKKVFSSHQALGGHRATHKNVKGCFANTKNIAGVVLEEDSQCTSDCTVVQDDIDKKLLMMGLGLGLGSSSGFQVQQQHHCNICFRIFSSGQALGGHKRCHFEKFDHGNNNEGLGIDLNLPASPSTPRIFEGGNSHCPYSSGLDLRLGL</sequence>
<dbReference type="PROSITE" id="PS50157">
    <property type="entry name" value="ZINC_FINGER_C2H2_2"/>
    <property type="match status" value="3"/>
</dbReference>
<organism evidence="4 5">
    <name type="scientific">Lithospermum erythrorhizon</name>
    <name type="common">Purple gromwell</name>
    <name type="synonym">Lithospermum officinale var. erythrorhizon</name>
    <dbReference type="NCBI Taxonomy" id="34254"/>
    <lineage>
        <taxon>Eukaryota</taxon>
        <taxon>Viridiplantae</taxon>
        <taxon>Streptophyta</taxon>
        <taxon>Embryophyta</taxon>
        <taxon>Tracheophyta</taxon>
        <taxon>Spermatophyta</taxon>
        <taxon>Magnoliopsida</taxon>
        <taxon>eudicotyledons</taxon>
        <taxon>Gunneridae</taxon>
        <taxon>Pentapetalae</taxon>
        <taxon>asterids</taxon>
        <taxon>lamiids</taxon>
        <taxon>Boraginales</taxon>
        <taxon>Boraginaceae</taxon>
        <taxon>Boraginoideae</taxon>
        <taxon>Lithospermeae</taxon>
        <taxon>Lithospermum</taxon>
    </lineage>
</organism>
<feature type="compositionally biased region" description="Polar residues" evidence="2">
    <location>
        <begin position="20"/>
        <end position="30"/>
    </location>
</feature>
<dbReference type="AlphaFoldDB" id="A0AAV3RCC9"/>
<comment type="caution">
    <text evidence="4">The sequence shown here is derived from an EMBL/GenBank/DDBJ whole genome shotgun (WGS) entry which is preliminary data.</text>
</comment>
<dbReference type="SUPFAM" id="SSF57667">
    <property type="entry name" value="beta-beta-alpha zinc fingers"/>
    <property type="match status" value="1"/>
</dbReference>
<dbReference type="GO" id="GO:0008270">
    <property type="term" value="F:zinc ion binding"/>
    <property type="evidence" value="ECO:0007669"/>
    <property type="project" value="UniProtKB-KW"/>
</dbReference>
<reference evidence="4 5" key="1">
    <citation type="submission" date="2024-01" db="EMBL/GenBank/DDBJ databases">
        <title>The complete chloroplast genome sequence of Lithospermum erythrorhizon: insights into the phylogenetic relationship among Boraginaceae species and the maternal lineages of purple gromwells.</title>
        <authorList>
            <person name="Okada T."/>
            <person name="Watanabe K."/>
        </authorList>
    </citation>
    <scope>NUCLEOTIDE SEQUENCE [LARGE SCALE GENOMIC DNA]</scope>
</reference>
<evidence type="ECO:0000256" key="1">
    <source>
        <dbReference type="PROSITE-ProRule" id="PRU00042"/>
    </source>
</evidence>
<keyword evidence="1" id="KW-0862">Zinc</keyword>
<feature type="domain" description="C2H2-type" evidence="3">
    <location>
        <begin position="270"/>
        <end position="297"/>
    </location>
</feature>
<dbReference type="EMBL" id="BAABME010008887">
    <property type="protein sequence ID" value="GAA0174059.1"/>
    <property type="molecule type" value="Genomic_DNA"/>
</dbReference>
<dbReference type="InterPro" id="IPR036236">
    <property type="entry name" value="Znf_C2H2_sf"/>
</dbReference>
<keyword evidence="1" id="KW-0863">Zinc-finger</keyword>
<feature type="domain" description="C2H2-type" evidence="3">
    <location>
        <begin position="48"/>
        <end position="75"/>
    </location>
</feature>